<organism evidence="1 2">
    <name type="scientific">Colletotrichum truncatum</name>
    <name type="common">Anthracnose fungus</name>
    <name type="synonym">Colletotrichum capsici</name>
    <dbReference type="NCBI Taxonomy" id="5467"/>
    <lineage>
        <taxon>Eukaryota</taxon>
        <taxon>Fungi</taxon>
        <taxon>Dikarya</taxon>
        <taxon>Ascomycota</taxon>
        <taxon>Pezizomycotina</taxon>
        <taxon>Sordariomycetes</taxon>
        <taxon>Hypocreomycetidae</taxon>
        <taxon>Glomerellales</taxon>
        <taxon>Glomerellaceae</taxon>
        <taxon>Colletotrichum</taxon>
        <taxon>Colletotrichum truncatum species complex</taxon>
    </lineage>
</organism>
<dbReference type="EMBL" id="VUJX02000009">
    <property type="protein sequence ID" value="KAL0931874.1"/>
    <property type="molecule type" value="Genomic_DNA"/>
</dbReference>
<evidence type="ECO:0000313" key="2">
    <source>
        <dbReference type="Proteomes" id="UP000805649"/>
    </source>
</evidence>
<proteinExistence type="predicted"/>
<comment type="caution">
    <text evidence="1">The sequence shown here is derived from an EMBL/GenBank/DDBJ whole genome shotgun (WGS) entry which is preliminary data.</text>
</comment>
<keyword evidence="1" id="KW-0808">Transferase</keyword>
<name>A0ACC3YJ55_COLTU</name>
<sequence>MADQREQNEPVTATEQPAAAPQPSTTELPPIEADTASIDESSSIGGFSIDDSQASITSSLLDYRRENGRTYHRLSEGKYYFPNDEQEQDRLDIVNHLWMVLLDGAFCKCPKNDGAKRVLDLGTGTGIWSLDYADAHPDAEVIGVDLSAIQPGYVPPNCSFELDDLEKEWTWTRPFDFIFCRNMIGSFTDWDKLIKKAYDNLEPGGYFEIQDSQWPAVSDDGSLKEDSALYKWMHTLTDCAKNNGQPIHLTETFDSIMEAVGFEEVQKVPIRFPVSPWPKDKKLRELGLWTQASLLPGIEGMTLAAFTRLLGWTREETLVHCAQVRKDIKDLSIHAYYKGYIIHGRKPLKADKEE</sequence>
<dbReference type="Proteomes" id="UP000805649">
    <property type="component" value="Unassembled WGS sequence"/>
</dbReference>
<accession>A0ACC3YJ55</accession>
<protein>
    <submittedName>
        <fullName evidence="1">Tam domain methyltransferase</fullName>
    </submittedName>
</protein>
<evidence type="ECO:0000313" key="1">
    <source>
        <dbReference type="EMBL" id="KAL0931874.1"/>
    </source>
</evidence>
<keyword evidence="2" id="KW-1185">Reference proteome</keyword>
<gene>
    <name evidence="1" type="ORF">CTRU02_212827</name>
</gene>
<reference evidence="1 2" key="1">
    <citation type="journal article" date="2020" name="Phytopathology">
        <title>Genome Sequence Resources of Colletotrichum truncatum, C. plurivorum, C. musicola, and C. sojae: Four Species Pathogenic to Soybean (Glycine max).</title>
        <authorList>
            <person name="Rogerio F."/>
            <person name="Boufleur T.R."/>
            <person name="Ciampi-Guillardi M."/>
            <person name="Sukno S.A."/>
            <person name="Thon M.R."/>
            <person name="Massola Junior N.S."/>
            <person name="Baroncelli R."/>
        </authorList>
    </citation>
    <scope>NUCLEOTIDE SEQUENCE [LARGE SCALE GENOMIC DNA]</scope>
    <source>
        <strain evidence="1 2">CMES1059</strain>
    </source>
</reference>
<keyword evidence="1" id="KW-0489">Methyltransferase</keyword>